<evidence type="ECO:0000313" key="2">
    <source>
        <dbReference type="Proteomes" id="UP000265520"/>
    </source>
</evidence>
<protein>
    <submittedName>
        <fullName evidence="1">Uncharacterized protein</fullName>
    </submittedName>
</protein>
<feature type="non-terminal residue" evidence="1">
    <location>
        <position position="1"/>
    </location>
</feature>
<keyword evidence="2" id="KW-1185">Reference proteome</keyword>
<dbReference type="EMBL" id="LXQA010095152">
    <property type="protein sequence ID" value="MCI15131.1"/>
    <property type="molecule type" value="Genomic_DNA"/>
</dbReference>
<dbReference type="AlphaFoldDB" id="A0A392PSQ1"/>
<organism evidence="1 2">
    <name type="scientific">Trifolium medium</name>
    <dbReference type="NCBI Taxonomy" id="97028"/>
    <lineage>
        <taxon>Eukaryota</taxon>
        <taxon>Viridiplantae</taxon>
        <taxon>Streptophyta</taxon>
        <taxon>Embryophyta</taxon>
        <taxon>Tracheophyta</taxon>
        <taxon>Spermatophyta</taxon>
        <taxon>Magnoliopsida</taxon>
        <taxon>eudicotyledons</taxon>
        <taxon>Gunneridae</taxon>
        <taxon>Pentapetalae</taxon>
        <taxon>rosids</taxon>
        <taxon>fabids</taxon>
        <taxon>Fabales</taxon>
        <taxon>Fabaceae</taxon>
        <taxon>Papilionoideae</taxon>
        <taxon>50 kb inversion clade</taxon>
        <taxon>NPAAA clade</taxon>
        <taxon>Hologalegina</taxon>
        <taxon>IRL clade</taxon>
        <taxon>Trifolieae</taxon>
        <taxon>Trifolium</taxon>
    </lineage>
</organism>
<name>A0A392PSQ1_9FABA</name>
<dbReference type="Proteomes" id="UP000265520">
    <property type="component" value="Unassembled WGS sequence"/>
</dbReference>
<comment type="caution">
    <text evidence="1">The sequence shown here is derived from an EMBL/GenBank/DDBJ whole genome shotgun (WGS) entry which is preliminary data.</text>
</comment>
<proteinExistence type="predicted"/>
<accession>A0A392PSQ1</accession>
<reference evidence="1 2" key="1">
    <citation type="journal article" date="2018" name="Front. Plant Sci.">
        <title>Red Clover (Trifolium pratense) and Zigzag Clover (T. medium) - A Picture of Genomic Similarities and Differences.</title>
        <authorList>
            <person name="Dluhosova J."/>
            <person name="Istvanek J."/>
            <person name="Nedelnik J."/>
            <person name="Repkova J."/>
        </authorList>
    </citation>
    <scope>NUCLEOTIDE SEQUENCE [LARGE SCALE GENOMIC DNA]</scope>
    <source>
        <strain evidence="2">cv. 10/8</strain>
        <tissue evidence="1">Leaf</tissue>
    </source>
</reference>
<evidence type="ECO:0000313" key="1">
    <source>
        <dbReference type="EMBL" id="MCI15131.1"/>
    </source>
</evidence>
<sequence length="67" mass="7677">DFGLVVSEELERYCKLQGGEHGEYTLVETQFEVEFFDSGTKGRQLTANLQVHKLSQVVKRYRPQGLS</sequence>